<accession>A0A5C6KCR6</accession>
<protein>
    <submittedName>
        <fullName evidence="1">Uncharacterized protein</fullName>
    </submittedName>
</protein>
<evidence type="ECO:0000313" key="1">
    <source>
        <dbReference type="EMBL" id="TWV60194.1"/>
    </source>
</evidence>
<sequence length="155" mass="18058">MRLLVFFLGLCLLVACDKDDKELSENEKLGTLGFIFEDEFSDTIPVVKISPSDTLLTVKIIRESNPRLINETYSFDRYIPIKVVESKDSTHVQPGYHYDADAELSLTVPANQYEYTVTPLRIYPEHIDRRLYISFDMGYTYTGIRTVHYYLEPMR</sequence>
<proteinExistence type="predicted"/>
<dbReference type="Proteomes" id="UP000315827">
    <property type="component" value="Unassembled WGS sequence"/>
</dbReference>
<evidence type="ECO:0000313" key="2">
    <source>
        <dbReference type="Proteomes" id="UP000315827"/>
    </source>
</evidence>
<gene>
    <name evidence="1" type="ORF">FSA05_15095</name>
</gene>
<dbReference type="EMBL" id="VOHW01000010">
    <property type="protein sequence ID" value="TWV60194.1"/>
    <property type="molecule type" value="Genomic_DNA"/>
</dbReference>
<comment type="caution">
    <text evidence="1">The sequence shown here is derived from an EMBL/GenBank/DDBJ whole genome shotgun (WGS) entry which is preliminary data.</text>
</comment>
<dbReference type="AlphaFoldDB" id="A0A5C6KCR6"/>
<name>A0A5C6KCR6_PARDI</name>
<reference evidence="1 2" key="1">
    <citation type="submission" date="2019-07" db="EMBL/GenBank/DDBJ databases">
        <title>Genome sequencing of Parabacteroides distasonis iSURF_7.</title>
        <authorList>
            <person name="Degefu H.N."/>
            <person name="Ruoff K.L."/>
            <person name="Price C.E."/>
            <person name="Valls R.A."/>
            <person name="O'Toole G.A."/>
        </authorList>
    </citation>
    <scope>NUCLEOTIDE SEQUENCE [LARGE SCALE GENOMIC DNA]</scope>
    <source>
        <strain evidence="1 2">CFPLTA003_1B</strain>
    </source>
</reference>
<organism evidence="1 2">
    <name type="scientific">Parabacteroides distasonis</name>
    <dbReference type="NCBI Taxonomy" id="823"/>
    <lineage>
        <taxon>Bacteria</taxon>
        <taxon>Pseudomonadati</taxon>
        <taxon>Bacteroidota</taxon>
        <taxon>Bacteroidia</taxon>
        <taxon>Bacteroidales</taxon>
        <taxon>Tannerellaceae</taxon>
        <taxon>Parabacteroides</taxon>
    </lineage>
</organism>
<dbReference type="RefSeq" id="WP_146375804.1">
    <property type="nucleotide sequence ID" value="NZ_VOHW01000010.1"/>
</dbReference>
<dbReference type="PROSITE" id="PS51257">
    <property type="entry name" value="PROKAR_LIPOPROTEIN"/>
    <property type="match status" value="1"/>
</dbReference>